<dbReference type="SUPFAM" id="SSF46565">
    <property type="entry name" value="Chaperone J-domain"/>
    <property type="match status" value="1"/>
</dbReference>
<keyword evidence="1" id="KW-0143">Chaperone</keyword>
<dbReference type="Proteomes" id="UP000250434">
    <property type="component" value="Chromosome"/>
</dbReference>
<dbReference type="Pfam" id="PF08378">
    <property type="entry name" value="NERD"/>
    <property type="match status" value="1"/>
</dbReference>
<dbReference type="PROSITE" id="PS00636">
    <property type="entry name" value="DNAJ_1"/>
    <property type="match status" value="1"/>
</dbReference>
<dbReference type="PANTHER" id="PTHR43096:SF52">
    <property type="entry name" value="DNAJ HOMOLOG 1, MITOCHONDRIAL-RELATED"/>
    <property type="match status" value="1"/>
</dbReference>
<keyword evidence="5" id="KW-1185">Reference proteome</keyword>
<evidence type="ECO:0000313" key="5">
    <source>
        <dbReference type="Proteomes" id="UP000250434"/>
    </source>
</evidence>
<gene>
    <name evidence="4" type="ORF">A4R43_11585</name>
</gene>
<evidence type="ECO:0000313" key="4">
    <source>
        <dbReference type="EMBL" id="AXB48412.1"/>
    </source>
</evidence>
<keyword evidence="2" id="KW-0472">Membrane</keyword>
<accession>A0A344LK38</accession>
<evidence type="ECO:0000259" key="3">
    <source>
        <dbReference type="PROSITE" id="PS50076"/>
    </source>
</evidence>
<evidence type="ECO:0000256" key="1">
    <source>
        <dbReference type="ARBA" id="ARBA00023186"/>
    </source>
</evidence>
<feature type="domain" description="J" evidence="3">
    <location>
        <begin position="5"/>
        <end position="66"/>
    </location>
</feature>
<dbReference type="CDD" id="cd06257">
    <property type="entry name" value="DnaJ"/>
    <property type="match status" value="1"/>
</dbReference>
<protein>
    <submittedName>
        <fullName evidence="4">Molecular chaperone DnaJ</fullName>
    </submittedName>
</protein>
<keyword evidence="2" id="KW-1133">Transmembrane helix</keyword>
<dbReference type="PRINTS" id="PR00625">
    <property type="entry name" value="JDOMAIN"/>
</dbReference>
<reference evidence="4 5" key="1">
    <citation type="submission" date="2016-04" db="EMBL/GenBank/DDBJ databases">
        <title>Complete genome sequence and analysis of deep-sea sediment isolate, Amycolatopsis sp. WP1.</title>
        <authorList>
            <person name="Wang H."/>
            <person name="Chen S."/>
            <person name="Wu Q."/>
        </authorList>
    </citation>
    <scope>NUCLEOTIDE SEQUENCE [LARGE SCALE GENOMIC DNA]</scope>
    <source>
        <strain evidence="4 5">WP1</strain>
    </source>
</reference>
<feature type="transmembrane region" description="Helical" evidence="2">
    <location>
        <begin position="150"/>
        <end position="170"/>
    </location>
</feature>
<organism evidence="4 5">
    <name type="scientific">Amycolatopsis albispora</name>
    <dbReference type="NCBI Taxonomy" id="1804986"/>
    <lineage>
        <taxon>Bacteria</taxon>
        <taxon>Bacillati</taxon>
        <taxon>Actinomycetota</taxon>
        <taxon>Actinomycetes</taxon>
        <taxon>Pseudonocardiales</taxon>
        <taxon>Pseudonocardiaceae</taxon>
        <taxon>Amycolatopsis</taxon>
    </lineage>
</organism>
<proteinExistence type="predicted"/>
<name>A0A344LK38_9PSEU</name>
<feature type="transmembrane region" description="Helical" evidence="2">
    <location>
        <begin position="124"/>
        <end position="144"/>
    </location>
</feature>
<dbReference type="Pfam" id="PF00226">
    <property type="entry name" value="DnaJ"/>
    <property type="match status" value="1"/>
</dbReference>
<sequence length="357" mass="39324">MQGVDYYELLGVPESASATEIKSAYRALAKAMHPDAGGTSDSFRQLREAYETLADPERRAEYDFGEPWEPDEAPEPVRPARYRRWEFEDEYEPVCPHLDPEEIPWWPLVAAPGDRLPRDGRGHAPWALVAAGGLALCLPILLPLDVTTPVVVAWVLLAAMVSAACAWLASGYAADVKAEKELTAEFGDAAVFGRTGEDPDQIGERLTAELLDRYLTKLPGLRVFHSLAWPGSVFADTDHAVLCGRRLVLIESKVWPPGHYALDEMGELTRNGNRFRGGGTKLPEAIAAFEDLLPEVEVRGAMVLYPNRPGEITTEDDDWIAPPMTPEQFVLEIGDWLAEKPAALDPAAFRAVRAQVV</sequence>
<dbReference type="OrthoDB" id="5242140at2"/>
<dbReference type="InterPro" id="IPR001623">
    <property type="entry name" value="DnaJ_domain"/>
</dbReference>
<dbReference type="Gene3D" id="1.10.287.110">
    <property type="entry name" value="DnaJ domain"/>
    <property type="match status" value="1"/>
</dbReference>
<dbReference type="AlphaFoldDB" id="A0A344LK38"/>
<dbReference type="GO" id="GO:0051082">
    <property type="term" value="F:unfolded protein binding"/>
    <property type="evidence" value="ECO:0007669"/>
    <property type="project" value="TreeGrafter"/>
</dbReference>
<keyword evidence="2" id="KW-0812">Transmembrane</keyword>
<dbReference type="KEGG" id="aab:A4R43_11585"/>
<dbReference type="PANTHER" id="PTHR43096">
    <property type="entry name" value="DNAJ HOMOLOG 1, MITOCHONDRIAL-RELATED"/>
    <property type="match status" value="1"/>
</dbReference>
<dbReference type="InterPro" id="IPR036869">
    <property type="entry name" value="J_dom_sf"/>
</dbReference>
<dbReference type="GO" id="GO:0042026">
    <property type="term" value="P:protein refolding"/>
    <property type="evidence" value="ECO:0007669"/>
    <property type="project" value="TreeGrafter"/>
</dbReference>
<dbReference type="GO" id="GO:0005737">
    <property type="term" value="C:cytoplasm"/>
    <property type="evidence" value="ECO:0007669"/>
    <property type="project" value="TreeGrafter"/>
</dbReference>
<evidence type="ECO:0000256" key="2">
    <source>
        <dbReference type="SAM" id="Phobius"/>
    </source>
</evidence>
<dbReference type="PROSITE" id="PS50076">
    <property type="entry name" value="DNAJ_2"/>
    <property type="match status" value="1"/>
</dbReference>
<dbReference type="EMBL" id="CP015163">
    <property type="protein sequence ID" value="AXB48412.1"/>
    <property type="molecule type" value="Genomic_DNA"/>
</dbReference>
<dbReference type="InterPro" id="IPR011528">
    <property type="entry name" value="NERD"/>
</dbReference>
<dbReference type="InterPro" id="IPR018253">
    <property type="entry name" value="DnaJ_domain_CS"/>
</dbReference>
<dbReference type="SMART" id="SM00271">
    <property type="entry name" value="DnaJ"/>
    <property type="match status" value="1"/>
</dbReference>